<feature type="transmembrane region" description="Helical" evidence="1">
    <location>
        <begin position="53"/>
        <end position="74"/>
    </location>
</feature>
<reference evidence="2 3" key="1">
    <citation type="submission" date="2019-11" db="EMBL/GenBank/DDBJ databases">
        <title>Phenotypic characterization of an OXA-22 and OXA-60 co-producing Ralstonia pickettii clinical strain.</title>
        <authorList>
            <person name="He F."/>
        </authorList>
    </citation>
    <scope>NUCLEOTIDE SEQUENCE [LARGE SCALE GENOMIC DNA]</scope>
    <source>
        <strain evidence="2 3">PSLESD1</strain>
    </source>
</reference>
<evidence type="ECO:0000313" key="2">
    <source>
        <dbReference type="EMBL" id="MRT00673.1"/>
    </source>
</evidence>
<dbReference type="EMBL" id="WJYN01000007">
    <property type="protein sequence ID" value="MRT00673.1"/>
    <property type="molecule type" value="Genomic_DNA"/>
</dbReference>
<keyword evidence="1" id="KW-1133">Transmembrane helix</keyword>
<evidence type="ECO:0000313" key="3">
    <source>
        <dbReference type="Proteomes" id="UP000441032"/>
    </source>
</evidence>
<protein>
    <recommendedName>
        <fullName evidence="4">Transmembrane protein</fullName>
    </recommendedName>
</protein>
<dbReference type="Proteomes" id="UP000441032">
    <property type="component" value="Unassembled WGS sequence"/>
</dbReference>
<gene>
    <name evidence="2" type="ORF">GJQ57_18680</name>
</gene>
<keyword evidence="1" id="KW-0472">Membrane</keyword>
<sequence>MKLDRDANEKGIVLEQANNEEHAVTDRDEENQLPSRTRLNLLKERLQGVHQRLGELIFVGMIGILVGITGIAAYKNVAAKGWGADAAAWAQATGSIIAIAGAAWLARSESRQARRWRREQGEEAAWSVRFVLVQAQFDAHIIAFELTRPDEPYCALDIRSWQQRSANASLALQTMLMRVDHIHAAVVLTMCNAKILVDHLSLDLARMERAIEQEKKPSSQLVSDIVAAHLNLTTLIEQYDARLRGIREALDRGRDMLPLGEFSEWASQPKQ</sequence>
<accession>A0A7X2HQ80</accession>
<keyword evidence="1" id="KW-0812">Transmembrane</keyword>
<organism evidence="2 3">
    <name type="scientific">Ralstonia pickettii</name>
    <name type="common">Burkholderia pickettii</name>
    <dbReference type="NCBI Taxonomy" id="329"/>
    <lineage>
        <taxon>Bacteria</taxon>
        <taxon>Pseudomonadati</taxon>
        <taxon>Pseudomonadota</taxon>
        <taxon>Betaproteobacteria</taxon>
        <taxon>Burkholderiales</taxon>
        <taxon>Burkholderiaceae</taxon>
        <taxon>Ralstonia</taxon>
    </lineage>
</organism>
<name>A0A7X2HQ80_RALPI</name>
<comment type="caution">
    <text evidence="2">The sequence shown here is derived from an EMBL/GenBank/DDBJ whole genome shotgun (WGS) entry which is preliminary data.</text>
</comment>
<dbReference type="RefSeq" id="WP_154207848.1">
    <property type="nucleotide sequence ID" value="NZ_WJYN01000007.1"/>
</dbReference>
<feature type="transmembrane region" description="Helical" evidence="1">
    <location>
        <begin position="86"/>
        <end position="106"/>
    </location>
</feature>
<evidence type="ECO:0000256" key="1">
    <source>
        <dbReference type="SAM" id="Phobius"/>
    </source>
</evidence>
<proteinExistence type="predicted"/>
<evidence type="ECO:0008006" key="4">
    <source>
        <dbReference type="Google" id="ProtNLM"/>
    </source>
</evidence>
<dbReference type="AlphaFoldDB" id="A0A7X2HQ80"/>